<keyword evidence="1" id="KW-0812">Transmembrane</keyword>
<sequence length="61" mass="6568">MKKNSNNEKERCCLTCGKTITSPTKISICKNCRNRGKQLSLATAGILATGVLGIVKKNSNK</sequence>
<dbReference type="AlphaFoldDB" id="A0A430AF08"/>
<reference evidence="2 3" key="1">
    <citation type="submission" date="2017-05" db="EMBL/GenBank/DDBJ databases">
        <title>Vagococcus spp. assemblies.</title>
        <authorList>
            <person name="Gulvik C.A."/>
        </authorList>
    </citation>
    <scope>NUCLEOTIDE SEQUENCE [LARGE SCALE GENOMIC DNA]</scope>
    <source>
        <strain evidence="2 3">DSM 24756</strain>
    </source>
</reference>
<evidence type="ECO:0000256" key="1">
    <source>
        <dbReference type="SAM" id="Phobius"/>
    </source>
</evidence>
<organism evidence="2 3">
    <name type="scientific">Vagococcus entomophilus</name>
    <dbReference type="NCBI Taxonomy" id="1160095"/>
    <lineage>
        <taxon>Bacteria</taxon>
        <taxon>Bacillati</taxon>
        <taxon>Bacillota</taxon>
        <taxon>Bacilli</taxon>
        <taxon>Lactobacillales</taxon>
        <taxon>Enterococcaceae</taxon>
        <taxon>Vagococcus</taxon>
    </lineage>
</organism>
<comment type="caution">
    <text evidence="2">The sequence shown here is derived from an EMBL/GenBank/DDBJ whole genome shotgun (WGS) entry which is preliminary data.</text>
</comment>
<gene>
    <name evidence="2" type="ORF">CBF30_10825</name>
</gene>
<dbReference type="RefSeq" id="WP_126826632.1">
    <property type="nucleotide sequence ID" value="NZ_JBHLWU010000003.1"/>
</dbReference>
<dbReference type="Proteomes" id="UP000288669">
    <property type="component" value="Unassembled WGS sequence"/>
</dbReference>
<evidence type="ECO:0000313" key="2">
    <source>
        <dbReference type="EMBL" id="RSU06202.1"/>
    </source>
</evidence>
<protein>
    <submittedName>
        <fullName evidence="2">Uncharacterized protein</fullName>
    </submittedName>
</protein>
<feature type="transmembrane region" description="Helical" evidence="1">
    <location>
        <begin position="39"/>
        <end position="55"/>
    </location>
</feature>
<dbReference type="OrthoDB" id="10010163at2"/>
<proteinExistence type="predicted"/>
<keyword evidence="3" id="KW-1185">Reference proteome</keyword>
<evidence type="ECO:0000313" key="3">
    <source>
        <dbReference type="Proteomes" id="UP000288669"/>
    </source>
</evidence>
<accession>A0A430AF08</accession>
<name>A0A430AF08_9ENTE</name>
<keyword evidence="1" id="KW-0472">Membrane</keyword>
<dbReference type="EMBL" id="NGJZ01000004">
    <property type="protein sequence ID" value="RSU06202.1"/>
    <property type="molecule type" value="Genomic_DNA"/>
</dbReference>
<keyword evidence="1" id="KW-1133">Transmembrane helix</keyword>